<gene>
    <name evidence="1" type="ORF">L1987_68213</name>
</gene>
<comment type="caution">
    <text evidence="1">The sequence shown here is derived from an EMBL/GenBank/DDBJ whole genome shotgun (WGS) entry which is preliminary data.</text>
</comment>
<reference evidence="1 2" key="2">
    <citation type="journal article" date="2022" name="Mol. Ecol. Resour.">
        <title>The genomes of chicory, endive, great burdock and yacon provide insights into Asteraceae paleo-polyploidization history and plant inulin production.</title>
        <authorList>
            <person name="Fan W."/>
            <person name="Wang S."/>
            <person name="Wang H."/>
            <person name="Wang A."/>
            <person name="Jiang F."/>
            <person name="Liu H."/>
            <person name="Zhao H."/>
            <person name="Xu D."/>
            <person name="Zhang Y."/>
        </authorList>
    </citation>
    <scope>NUCLEOTIDE SEQUENCE [LARGE SCALE GENOMIC DNA]</scope>
    <source>
        <strain evidence="2">cv. Yunnan</strain>
        <tissue evidence="1">Leaves</tissue>
    </source>
</reference>
<evidence type="ECO:0000313" key="1">
    <source>
        <dbReference type="EMBL" id="KAI3716961.1"/>
    </source>
</evidence>
<organism evidence="1 2">
    <name type="scientific">Smallanthus sonchifolius</name>
    <dbReference type="NCBI Taxonomy" id="185202"/>
    <lineage>
        <taxon>Eukaryota</taxon>
        <taxon>Viridiplantae</taxon>
        <taxon>Streptophyta</taxon>
        <taxon>Embryophyta</taxon>
        <taxon>Tracheophyta</taxon>
        <taxon>Spermatophyta</taxon>
        <taxon>Magnoliopsida</taxon>
        <taxon>eudicotyledons</taxon>
        <taxon>Gunneridae</taxon>
        <taxon>Pentapetalae</taxon>
        <taxon>asterids</taxon>
        <taxon>campanulids</taxon>
        <taxon>Asterales</taxon>
        <taxon>Asteraceae</taxon>
        <taxon>Asteroideae</taxon>
        <taxon>Heliantheae alliance</taxon>
        <taxon>Millerieae</taxon>
        <taxon>Smallanthus</taxon>
    </lineage>
</organism>
<reference evidence="2" key="1">
    <citation type="journal article" date="2022" name="Mol. Ecol. Resour.">
        <title>The genomes of chicory, endive, great burdock and yacon provide insights into Asteraceae palaeo-polyploidization history and plant inulin production.</title>
        <authorList>
            <person name="Fan W."/>
            <person name="Wang S."/>
            <person name="Wang H."/>
            <person name="Wang A."/>
            <person name="Jiang F."/>
            <person name="Liu H."/>
            <person name="Zhao H."/>
            <person name="Xu D."/>
            <person name="Zhang Y."/>
        </authorList>
    </citation>
    <scope>NUCLEOTIDE SEQUENCE [LARGE SCALE GENOMIC DNA]</scope>
    <source>
        <strain evidence="2">cv. Yunnan</strain>
    </source>
</reference>
<keyword evidence="2" id="KW-1185">Reference proteome</keyword>
<sequence>MGSNQAAVSFLTNLARAAFGIGTAATVANSALYTVDGGQRAVLFDRFRGVIDDTVGEGTHFLIPWLQTPYIFDIRTRPHTFSSVSGTKDLQMVNLTLRVLSRPEVNRLPSIFKTLGLEYDEKVLPSIGNEVLKAVVAQFNADQLLTERPQVSALVRESLIRRARDFNIVLDDVAITHLSYGAEFSKAVEQKQVAQQEAERSKFVVAKAEQERRAAIIRAEGESESAKLISDATAAAGMGLIELRRIEASREISTTLSRSNNVTYLPGGGSQMLLGLNPSR</sequence>
<evidence type="ECO:0000313" key="2">
    <source>
        <dbReference type="Proteomes" id="UP001056120"/>
    </source>
</evidence>
<dbReference type="EMBL" id="CM042040">
    <property type="protein sequence ID" value="KAI3716961.1"/>
    <property type="molecule type" value="Genomic_DNA"/>
</dbReference>
<name>A0ACB9B411_9ASTR</name>
<proteinExistence type="predicted"/>
<dbReference type="Proteomes" id="UP001056120">
    <property type="component" value="Linkage Group LG23"/>
</dbReference>
<accession>A0ACB9B411</accession>
<protein>
    <submittedName>
        <fullName evidence="1">Uncharacterized protein</fullName>
    </submittedName>
</protein>